<evidence type="ECO:0000313" key="11">
    <source>
        <dbReference type="EMBL" id="KAK9789924.1"/>
    </source>
</evidence>
<comment type="subunit">
    <text evidence="4">Homodimer.</text>
</comment>
<dbReference type="Gene3D" id="3.40.50.920">
    <property type="match status" value="1"/>
</dbReference>
<evidence type="ECO:0000259" key="10">
    <source>
        <dbReference type="Pfam" id="PF22613"/>
    </source>
</evidence>
<evidence type="ECO:0000256" key="4">
    <source>
        <dbReference type="ARBA" id="ARBA00011738"/>
    </source>
</evidence>
<accession>A0AAW1NS87</accession>
<dbReference type="GO" id="GO:0046872">
    <property type="term" value="F:metal ion binding"/>
    <property type="evidence" value="ECO:0007669"/>
    <property type="project" value="UniProtKB-KW"/>
</dbReference>
<name>A0AAW1NS87_9CHLO</name>
<dbReference type="EMBL" id="JALJOQ010000201">
    <property type="protein sequence ID" value="KAK9789924.1"/>
    <property type="molecule type" value="Genomic_DNA"/>
</dbReference>
<evidence type="ECO:0000313" key="12">
    <source>
        <dbReference type="Proteomes" id="UP001465755"/>
    </source>
</evidence>
<evidence type="ECO:0000256" key="3">
    <source>
        <dbReference type="ARBA" id="ARBA00007131"/>
    </source>
</evidence>
<keyword evidence="9" id="KW-0786">Thiamine pyrophosphate</keyword>
<keyword evidence="6" id="KW-0808">Transferase</keyword>
<evidence type="ECO:0000256" key="9">
    <source>
        <dbReference type="ARBA" id="ARBA00023052"/>
    </source>
</evidence>
<comment type="cofactor">
    <cofactor evidence="2">
        <name>thiamine diphosphate</name>
        <dbReference type="ChEBI" id="CHEBI:58937"/>
    </cofactor>
</comment>
<comment type="cofactor">
    <cofactor evidence="1">
        <name>Mg(2+)</name>
        <dbReference type="ChEBI" id="CHEBI:18420"/>
    </cofactor>
</comment>
<dbReference type="InterPro" id="IPR033247">
    <property type="entry name" value="Transketolase_fam"/>
</dbReference>
<dbReference type="PANTHER" id="PTHR43522">
    <property type="entry name" value="TRANSKETOLASE"/>
    <property type="match status" value="1"/>
</dbReference>
<dbReference type="InterPro" id="IPR009014">
    <property type="entry name" value="Transketo_C/PFOR_II"/>
</dbReference>
<comment type="caution">
    <text evidence="11">The sequence shown here is derived from an EMBL/GenBank/DDBJ whole genome shotgun (WGS) entry which is preliminary data.</text>
</comment>
<protein>
    <recommendedName>
        <fullName evidence="5">transketolase</fullName>
        <ecNumber evidence="5">2.2.1.1</ecNumber>
    </recommendedName>
</protein>
<proteinExistence type="inferred from homology"/>
<dbReference type="GO" id="GO:0004802">
    <property type="term" value="F:transketolase activity"/>
    <property type="evidence" value="ECO:0007669"/>
    <property type="project" value="UniProtKB-EC"/>
</dbReference>
<dbReference type="PANTHER" id="PTHR43522:SF2">
    <property type="entry name" value="TRANSKETOLASE 1-RELATED"/>
    <property type="match status" value="1"/>
</dbReference>
<dbReference type="AlphaFoldDB" id="A0AAW1NS87"/>
<sequence>MAFSRQGMPNLPGSSIDAVAKGGYTVQDSEGKPDAILLATGSELSLAVEAADELNKSGTKTRVVSMPSWELFDEQDQSYQDSVLPPDVIARVSVEAGSTFGWSKYVGQKGKSIGIDSLEHQPPHQLCTRSLASQRRAVVSAVKSLV</sequence>
<organism evidence="11 12">
    <name type="scientific">Symbiochloris irregularis</name>
    <dbReference type="NCBI Taxonomy" id="706552"/>
    <lineage>
        <taxon>Eukaryota</taxon>
        <taxon>Viridiplantae</taxon>
        <taxon>Chlorophyta</taxon>
        <taxon>core chlorophytes</taxon>
        <taxon>Trebouxiophyceae</taxon>
        <taxon>Trebouxiales</taxon>
        <taxon>Trebouxiaceae</taxon>
        <taxon>Symbiochloris</taxon>
    </lineage>
</organism>
<dbReference type="GO" id="GO:0006098">
    <property type="term" value="P:pentose-phosphate shunt"/>
    <property type="evidence" value="ECO:0007669"/>
    <property type="project" value="TreeGrafter"/>
</dbReference>
<keyword evidence="8" id="KW-0460">Magnesium</keyword>
<dbReference type="Proteomes" id="UP001465755">
    <property type="component" value="Unassembled WGS sequence"/>
</dbReference>
<evidence type="ECO:0000256" key="7">
    <source>
        <dbReference type="ARBA" id="ARBA00022723"/>
    </source>
</evidence>
<evidence type="ECO:0000256" key="2">
    <source>
        <dbReference type="ARBA" id="ARBA00001964"/>
    </source>
</evidence>
<evidence type="ECO:0000256" key="6">
    <source>
        <dbReference type="ARBA" id="ARBA00022679"/>
    </source>
</evidence>
<feature type="domain" description="Transketolase-like C-terminal" evidence="10">
    <location>
        <begin position="22"/>
        <end position="117"/>
    </location>
</feature>
<dbReference type="Pfam" id="PF22613">
    <property type="entry name" value="Transketolase_C_1"/>
    <property type="match status" value="1"/>
</dbReference>
<evidence type="ECO:0000256" key="8">
    <source>
        <dbReference type="ARBA" id="ARBA00022842"/>
    </source>
</evidence>
<evidence type="ECO:0000256" key="5">
    <source>
        <dbReference type="ARBA" id="ARBA00013152"/>
    </source>
</evidence>
<dbReference type="GO" id="GO:0005829">
    <property type="term" value="C:cytosol"/>
    <property type="evidence" value="ECO:0007669"/>
    <property type="project" value="TreeGrafter"/>
</dbReference>
<evidence type="ECO:0000256" key="1">
    <source>
        <dbReference type="ARBA" id="ARBA00001946"/>
    </source>
</evidence>
<dbReference type="FunFam" id="3.40.50.920:FF:000003">
    <property type="entry name" value="Transketolase"/>
    <property type="match status" value="1"/>
</dbReference>
<comment type="similarity">
    <text evidence="3">Belongs to the transketolase family.</text>
</comment>
<keyword evidence="7" id="KW-0479">Metal-binding</keyword>
<reference evidence="11 12" key="1">
    <citation type="journal article" date="2024" name="Nat. Commun.">
        <title>Phylogenomics reveals the evolutionary origins of lichenization in chlorophyte algae.</title>
        <authorList>
            <person name="Puginier C."/>
            <person name="Libourel C."/>
            <person name="Otte J."/>
            <person name="Skaloud P."/>
            <person name="Haon M."/>
            <person name="Grisel S."/>
            <person name="Petersen M."/>
            <person name="Berrin J.G."/>
            <person name="Delaux P.M."/>
            <person name="Dal Grande F."/>
            <person name="Keller J."/>
        </authorList>
    </citation>
    <scope>NUCLEOTIDE SEQUENCE [LARGE SCALE GENOMIC DNA]</scope>
    <source>
        <strain evidence="11 12">SAG 2036</strain>
    </source>
</reference>
<dbReference type="EC" id="2.2.1.1" evidence="5"/>
<dbReference type="SUPFAM" id="SSF52922">
    <property type="entry name" value="TK C-terminal domain-like"/>
    <property type="match status" value="1"/>
</dbReference>
<gene>
    <name evidence="11" type="ORF">WJX73_005853</name>
</gene>
<dbReference type="InterPro" id="IPR055152">
    <property type="entry name" value="Transketolase-like_C_2"/>
</dbReference>
<keyword evidence="12" id="KW-1185">Reference proteome</keyword>